<dbReference type="PANTHER" id="PTHR41521">
    <property type="match status" value="1"/>
</dbReference>
<dbReference type="EMBL" id="VOSK01000429">
    <property type="protein sequence ID" value="MPR30712.1"/>
    <property type="molecule type" value="Genomic_DNA"/>
</dbReference>
<dbReference type="SUPFAM" id="SSF54909">
    <property type="entry name" value="Dimeric alpha+beta barrel"/>
    <property type="match status" value="1"/>
</dbReference>
<dbReference type="Proteomes" id="UP000403266">
    <property type="component" value="Unassembled WGS sequence"/>
</dbReference>
<evidence type="ECO:0000259" key="1">
    <source>
        <dbReference type="Pfam" id="PF07045"/>
    </source>
</evidence>
<keyword evidence="3" id="KW-1185">Reference proteome</keyword>
<sequence>MPAAYLIVQIKITREEGWPEYRQKVTELFAQHGGRYLVRGGPVEVLEGSYDGRRLVVFEFPSMEAIRSVWHSPEYAEVKKLREGAGELDVWALPGV</sequence>
<protein>
    <submittedName>
        <fullName evidence="2">DUF1330 domain-containing protein</fullName>
    </submittedName>
</protein>
<dbReference type="PANTHER" id="PTHR41521:SF4">
    <property type="entry name" value="BLR0684 PROTEIN"/>
    <property type="match status" value="1"/>
</dbReference>
<dbReference type="InterPro" id="IPR011008">
    <property type="entry name" value="Dimeric_a/b-barrel"/>
</dbReference>
<dbReference type="OrthoDB" id="9806380at2"/>
<dbReference type="Gene3D" id="3.30.70.100">
    <property type="match status" value="1"/>
</dbReference>
<proteinExistence type="predicted"/>
<dbReference type="AlphaFoldDB" id="A0A5N7MUR1"/>
<dbReference type="Pfam" id="PF07045">
    <property type="entry name" value="DUF1330"/>
    <property type="match status" value="1"/>
</dbReference>
<accession>A0A5N7MUR1</accession>
<dbReference type="RefSeq" id="WP_152717587.1">
    <property type="nucleotide sequence ID" value="NZ_VOSJ01000456.1"/>
</dbReference>
<evidence type="ECO:0000313" key="3">
    <source>
        <dbReference type="Proteomes" id="UP000403266"/>
    </source>
</evidence>
<gene>
    <name evidence="2" type="ORF">FS320_38515</name>
</gene>
<evidence type="ECO:0000313" key="2">
    <source>
        <dbReference type="EMBL" id="MPR30712.1"/>
    </source>
</evidence>
<dbReference type="InterPro" id="IPR010753">
    <property type="entry name" value="DUF1330"/>
</dbReference>
<organism evidence="2 3">
    <name type="scientific">Microvirga tunisiensis</name>
    <dbReference type="NCBI Taxonomy" id="2108360"/>
    <lineage>
        <taxon>Bacteria</taxon>
        <taxon>Pseudomonadati</taxon>
        <taxon>Pseudomonadota</taxon>
        <taxon>Alphaproteobacteria</taxon>
        <taxon>Hyphomicrobiales</taxon>
        <taxon>Methylobacteriaceae</taxon>
        <taxon>Microvirga</taxon>
    </lineage>
</organism>
<feature type="domain" description="DUF1330" evidence="1">
    <location>
        <begin position="4"/>
        <end position="96"/>
    </location>
</feature>
<reference evidence="2 3" key="1">
    <citation type="journal article" date="2019" name="Syst. Appl. Microbiol.">
        <title>Microvirga tunisiensis sp. nov., a root nodule symbiotic bacterium isolated from Lupinus micranthus and L. luteus grown in Northern Tunisia.</title>
        <authorList>
            <person name="Msaddak A."/>
            <person name="Rejili M."/>
            <person name="Duran D."/>
            <person name="Mars M."/>
            <person name="Palacios J.M."/>
            <person name="Ruiz-Argueso T."/>
            <person name="Rey L."/>
            <person name="Imperial J."/>
        </authorList>
    </citation>
    <scope>NUCLEOTIDE SEQUENCE [LARGE SCALE GENOMIC DNA]</scope>
    <source>
        <strain evidence="2 3">Lmie10</strain>
    </source>
</reference>
<name>A0A5N7MUR1_9HYPH</name>
<comment type="caution">
    <text evidence="2">The sequence shown here is derived from an EMBL/GenBank/DDBJ whole genome shotgun (WGS) entry which is preliminary data.</text>
</comment>